<feature type="domain" description="Shq1 C-terminal" evidence="1">
    <location>
        <begin position="247"/>
        <end position="356"/>
    </location>
</feature>
<accession>A0A9I9D3N2</accession>
<reference evidence="2" key="1">
    <citation type="submission" date="2023-03" db="UniProtKB">
        <authorList>
            <consortium name="EnsemblPlants"/>
        </authorList>
    </citation>
    <scope>IDENTIFICATION</scope>
</reference>
<evidence type="ECO:0000313" key="2">
    <source>
        <dbReference type="EnsemblPlants" id="MELO3C012450.2.1"/>
    </source>
</evidence>
<sequence>MEEEIRTSVDSSSSVNLPLRIICHVYVTLSPLFDYYYLNFLSPSLLISSFSVANAAATSNFHIIPVLVVILVTVLCNVTRLQSHSNRCTESFMRENVVEELRQLRTDDNAKRKTLDILKRFHTEEEMEDLVEEDDSTLSEETIEKVLAGDQISFDDLSEEEKKRFLRAMASGELSKMIEPWEAWWMKPSARTISLSKEGTPLVQLHGAERMTTSLTSGTEAMQSSGIPRAPDAPLPPLSKLSTAEPSPLLAVHLVDIIYSYCFTLRLYNGDWQSDATGSALVVLSVSSVLGQNGKPETVLEALSSCLEQTCSPAYRHVGGLQLGLSLIDDVTTLLSLGCPALLCLLCDLQRLIQAGERDLKSEKRRRKSKWSDIGTKLKHADRKIFFIMCWVHEQPSEVWSTLENIVKMEKSSIMEFQNHKMSTKMDSKVISGDKVLIQEMK</sequence>
<dbReference type="InterPro" id="IPR007009">
    <property type="entry name" value="Shq1_C"/>
</dbReference>
<dbReference type="Pfam" id="PF04925">
    <property type="entry name" value="SHQ1"/>
    <property type="match status" value="1"/>
</dbReference>
<proteinExistence type="predicted"/>
<organism evidence="2">
    <name type="scientific">Cucumis melo</name>
    <name type="common">Muskmelon</name>
    <dbReference type="NCBI Taxonomy" id="3656"/>
    <lineage>
        <taxon>Eukaryota</taxon>
        <taxon>Viridiplantae</taxon>
        <taxon>Streptophyta</taxon>
        <taxon>Embryophyta</taxon>
        <taxon>Tracheophyta</taxon>
        <taxon>Spermatophyta</taxon>
        <taxon>Magnoliopsida</taxon>
        <taxon>eudicotyledons</taxon>
        <taxon>Gunneridae</taxon>
        <taxon>Pentapetalae</taxon>
        <taxon>rosids</taxon>
        <taxon>fabids</taxon>
        <taxon>Cucurbitales</taxon>
        <taxon>Cucurbitaceae</taxon>
        <taxon>Benincaseae</taxon>
        <taxon>Cucumis</taxon>
    </lineage>
</organism>
<dbReference type="PANTHER" id="PTHR15555:SF0">
    <property type="entry name" value="ZINC FINGER HIT DOMAIN-CONTAINING PROTEIN 2"/>
    <property type="match status" value="1"/>
</dbReference>
<protein>
    <recommendedName>
        <fullName evidence="1">Shq1 C-terminal domain-containing protein</fullName>
    </recommendedName>
</protein>
<dbReference type="AlphaFoldDB" id="A0A9I9D3N2"/>
<dbReference type="EnsemblPlants" id="MELO3C012450.2.1">
    <property type="protein sequence ID" value="MELO3C012450.2.1"/>
    <property type="gene ID" value="MELO3C012450.2"/>
</dbReference>
<evidence type="ECO:0000259" key="1">
    <source>
        <dbReference type="Pfam" id="PF04925"/>
    </source>
</evidence>
<dbReference type="InterPro" id="IPR039646">
    <property type="entry name" value="ZNHIT2"/>
</dbReference>
<name>A0A9I9D3N2_CUCME</name>
<dbReference type="Gramene" id="MELO3C012450.2.1">
    <property type="protein sequence ID" value="MELO3C012450.2.1"/>
    <property type="gene ID" value="MELO3C012450.2"/>
</dbReference>
<dbReference type="PANTHER" id="PTHR15555">
    <property type="entry name" value="ZINC FINGER HIT DOMAIN CONTAINING PROTEIN 2 PROTEIN FON -RELATED"/>
    <property type="match status" value="1"/>
</dbReference>